<reference evidence="2 3" key="1">
    <citation type="submission" date="2020-08" db="EMBL/GenBank/DDBJ databases">
        <title>Genomic Encyclopedia of Type Strains, Phase IV (KMG-IV): sequencing the most valuable type-strain genomes for metagenomic binning, comparative biology and taxonomic classification.</title>
        <authorList>
            <person name="Goeker M."/>
        </authorList>
    </citation>
    <scope>NUCLEOTIDE SEQUENCE [LARGE SCALE GENOMIC DNA]</scope>
    <source>
        <strain evidence="2 3">DSM 5391</strain>
    </source>
</reference>
<dbReference type="AlphaFoldDB" id="A0A7X0LVQ3"/>
<dbReference type="Proteomes" id="UP000531594">
    <property type="component" value="Unassembled WGS sequence"/>
</dbReference>
<gene>
    <name evidence="2" type="ORF">HNR53_002918</name>
</gene>
<evidence type="ECO:0000259" key="1">
    <source>
        <dbReference type="Pfam" id="PF10057"/>
    </source>
</evidence>
<dbReference type="Pfam" id="PF10057">
    <property type="entry name" value="MpsC"/>
    <property type="match status" value="1"/>
</dbReference>
<name>A0A7X0LVQ3_9BACI</name>
<comment type="caution">
    <text evidence="2">The sequence shown here is derived from an EMBL/GenBank/DDBJ whole genome shotgun (WGS) entry which is preliminary data.</text>
</comment>
<accession>A0A7X0LVQ3</accession>
<dbReference type="EMBL" id="JACHGK010000010">
    <property type="protein sequence ID" value="MBB6446261.1"/>
    <property type="molecule type" value="Genomic_DNA"/>
</dbReference>
<proteinExistence type="predicted"/>
<protein>
    <submittedName>
        <fullName evidence="2">Uncharacterized protein YbcI</fullName>
    </submittedName>
</protein>
<sequence>MAMNVTLNKGKGIGMEKSIGTIEAEISKTLTHWEKNYLGRGSVSVKSDILRDLVIVILQGILTPAEYTICQDREGLLSVKTHRNSLIESGLDELKEIILTITGEEVVSFHTDISTQTGERVMVFKLSNDLQGKFS</sequence>
<evidence type="ECO:0000313" key="2">
    <source>
        <dbReference type="EMBL" id="MBB6446261.1"/>
    </source>
</evidence>
<organism evidence="2 3">
    <name type="scientific">Bacillus benzoevorans</name>
    <dbReference type="NCBI Taxonomy" id="1456"/>
    <lineage>
        <taxon>Bacteria</taxon>
        <taxon>Bacillati</taxon>
        <taxon>Bacillota</taxon>
        <taxon>Bacilli</taxon>
        <taxon>Bacillales</taxon>
        <taxon>Bacillaceae</taxon>
        <taxon>Bacillus</taxon>
    </lineage>
</organism>
<keyword evidence="3" id="KW-1185">Reference proteome</keyword>
<feature type="domain" description="Na+-translocating membrane potential-generating system MpsC" evidence="1">
    <location>
        <begin position="20"/>
        <end position="127"/>
    </location>
</feature>
<dbReference type="InterPro" id="IPR018745">
    <property type="entry name" value="MpsC"/>
</dbReference>
<evidence type="ECO:0000313" key="3">
    <source>
        <dbReference type="Proteomes" id="UP000531594"/>
    </source>
</evidence>